<organism evidence="7 8">
    <name type="scientific">Streptomyces aurantiogriseus</name>
    <dbReference type="NCBI Taxonomy" id="66870"/>
    <lineage>
        <taxon>Bacteria</taxon>
        <taxon>Bacillati</taxon>
        <taxon>Actinomycetota</taxon>
        <taxon>Actinomycetes</taxon>
        <taxon>Kitasatosporales</taxon>
        <taxon>Streptomycetaceae</taxon>
        <taxon>Streptomyces</taxon>
    </lineage>
</organism>
<evidence type="ECO:0000259" key="6">
    <source>
        <dbReference type="Pfam" id="PF03466"/>
    </source>
</evidence>
<sequence>MDAAMLRAQRSGRPHRLVVAARQGTGSGLLADVVRAYRRQPGAADVEVVFTRDQIDLVRNGSADIALACDHGVLDGMEFSELVKVETFALLPLDHSLAAKPAVSVADIVQDELFRPLSSAVAPEAMLDEIVDKVAMGELITMVGASATDRIGSAVTAVPVVDAPPTLLVLTWRQDVPAATRDAFVHTAQRVAAGTRASQPQGPSWVAPPRQPARSP</sequence>
<protein>
    <recommendedName>
        <fullName evidence="6">LysR substrate-binding domain-containing protein</fullName>
    </recommendedName>
</protein>
<dbReference type="Pfam" id="PF03466">
    <property type="entry name" value="LysR_substrate"/>
    <property type="match status" value="1"/>
</dbReference>
<evidence type="ECO:0000256" key="3">
    <source>
        <dbReference type="ARBA" id="ARBA00023125"/>
    </source>
</evidence>
<evidence type="ECO:0000256" key="4">
    <source>
        <dbReference type="ARBA" id="ARBA00023163"/>
    </source>
</evidence>
<feature type="region of interest" description="Disordered" evidence="5">
    <location>
        <begin position="192"/>
        <end position="216"/>
    </location>
</feature>
<dbReference type="EMBL" id="BMSX01000019">
    <property type="protein sequence ID" value="GGR42016.1"/>
    <property type="molecule type" value="Genomic_DNA"/>
</dbReference>
<evidence type="ECO:0000256" key="1">
    <source>
        <dbReference type="ARBA" id="ARBA00009437"/>
    </source>
</evidence>
<dbReference type="PANTHER" id="PTHR30346:SF0">
    <property type="entry name" value="HCA OPERON TRANSCRIPTIONAL ACTIVATOR HCAR"/>
    <property type="match status" value="1"/>
</dbReference>
<dbReference type="AlphaFoldDB" id="A0A918FJF3"/>
<keyword evidence="4" id="KW-0804">Transcription</keyword>
<evidence type="ECO:0000256" key="5">
    <source>
        <dbReference type="SAM" id="MobiDB-lite"/>
    </source>
</evidence>
<dbReference type="RefSeq" id="WP_373312167.1">
    <property type="nucleotide sequence ID" value="NZ_BMSX01000019.1"/>
</dbReference>
<reference evidence="7" key="2">
    <citation type="submission" date="2020-09" db="EMBL/GenBank/DDBJ databases">
        <authorList>
            <person name="Sun Q."/>
            <person name="Ohkuma M."/>
        </authorList>
    </citation>
    <scope>NUCLEOTIDE SEQUENCE</scope>
    <source>
        <strain evidence="7">JCM 4346</strain>
    </source>
</reference>
<dbReference type="Gene3D" id="3.40.190.10">
    <property type="entry name" value="Periplasmic binding protein-like II"/>
    <property type="match status" value="2"/>
</dbReference>
<dbReference type="Proteomes" id="UP000658320">
    <property type="component" value="Unassembled WGS sequence"/>
</dbReference>
<evidence type="ECO:0000313" key="7">
    <source>
        <dbReference type="EMBL" id="GGR42016.1"/>
    </source>
</evidence>
<dbReference type="InterPro" id="IPR005119">
    <property type="entry name" value="LysR_subst-bd"/>
</dbReference>
<dbReference type="GO" id="GO:0003677">
    <property type="term" value="F:DNA binding"/>
    <property type="evidence" value="ECO:0007669"/>
    <property type="project" value="UniProtKB-KW"/>
</dbReference>
<comment type="caution">
    <text evidence="7">The sequence shown here is derived from an EMBL/GenBank/DDBJ whole genome shotgun (WGS) entry which is preliminary data.</text>
</comment>
<dbReference type="GO" id="GO:0003700">
    <property type="term" value="F:DNA-binding transcription factor activity"/>
    <property type="evidence" value="ECO:0007669"/>
    <property type="project" value="TreeGrafter"/>
</dbReference>
<evidence type="ECO:0000313" key="8">
    <source>
        <dbReference type="Proteomes" id="UP000658320"/>
    </source>
</evidence>
<keyword evidence="2" id="KW-0805">Transcription regulation</keyword>
<dbReference type="SUPFAM" id="SSF53850">
    <property type="entry name" value="Periplasmic binding protein-like II"/>
    <property type="match status" value="1"/>
</dbReference>
<gene>
    <name evidence="7" type="ORF">GCM10010251_68680</name>
</gene>
<feature type="domain" description="LysR substrate-binding" evidence="6">
    <location>
        <begin position="13"/>
        <end position="115"/>
    </location>
</feature>
<keyword evidence="8" id="KW-1185">Reference proteome</keyword>
<proteinExistence type="inferred from homology"/>
<reference evidence="7" key="1">
    <citation type="journal article" date="2014" name="Int. J. Syst. Evol. Microbiol.">
        <title>Complete genome sequence of Corynebacterium casei LMG S-19264T (=DSM 44701T), isolated from a smear-ripened cheese.</title>
        <authorList>
            <consortium name="US DOE Joint Genome Institute (JGI-PGF)"/>
            <person name="Walter F."/>
            <person name="Albersmeier A."/>
            <person name="Kalinowski J."/>
            <person name="Ruckert C."/>
        </authorList>
    </citation>
    <scope>NUCLEOTIDE SEQUENCE</scope>
    <source>
        <strain evidence="7">JCM 4346</strain>
    </source>
</reference>
<comment type="similarity">
    <text evidence="1">Belongs to the LysR transcriptional regulatory family.</text>
</comment>
<accession>A0A918FJF3</accession>
<name>A0A918FJF3_9ACTN</name>
<dbReference type="PANTHER" id="PTHR30346">
    <property type="entry name" value="TRANSCRIPTIONAL DUAL REGULATOR HCAR-RELATED"/>
    <property type="match status" value="1"/>
</dbReference>
<evidence type="ECO:0000256" key="2">
    <source>
        <dbReference type="ARBA" id="ARBA00023015"/>
    </source>
</evidence>
<keyword evidence="3" id="KW-0238">DNA-binding</keyword>
<dbReference type="GO" id="GO:0032993">
    <property type="term" value="C:protein-DNA complex"/>
    <property type="evidence" value="ECO:0007669"/>
    <property type="project" value="TreeGrafter"/>
</dbReference>